<accession>A0ABD5U619</accession>
<proteinExistence type="predicted"/>
<dbReference type="RefSeq" id="WP_304447502.1">
    <property type="nucleotide sequence ID" value="NZ_JARRAH010000001.1"/>
</dbReference>
<sequence>MLYITAGLVEGLLALADERDPEGVTIGLLTTEAGALEGSVDLDPETQVFTHFYLPESAESVRAVFGVDLGTPRTQGRFVSHPDGYLGVRKSDDLHEVVFVAVPPWERVVPFGRDGRRRELVVLDAVPPTESVA</sequence>
<evidence type="ECO:0000313" key="2">
    <source>
        <dbReference type="Proteomes" id="UP001596406"/>
    </source>
</evidence>
<dbReference type="Proteomes" id="UP001596406">
    <property type="component" value="Unassembled WGS sequence"/>
</dbReference>
<protein>
    <submittedName>
        <fullName evidence="1">Uncharacterized protein</fullName>
    </submittedName>
</protein>
<keyword evidence="2" id="KW-1185">Reference proteome</keyword>
<name>A0ABD5U619_9EURY</name>
<dbReference type="InterPro" id="IPR058877">
    <property type="entry name" value="JAB/MPN_dom-containing"/>
</dbReference>
<reference evidence="1 2" key="1">
    <citation type="journal article" date="2019" name="Int. J. Syst. Evol. Microbiol.">
        <title>The Global Catalogue of Microorganisms (GCM) 10K type strain sequencing project: providing services to taxonomists for standard genome sequencing and annotation.</title>
        <authorList>
            <consortium name="The Broad Institute Genomics Platform"/>
            <consortium name="The Broad Institute Genome Sequencing Center for Infectious Disease"/>
            <person name="Wu L."/>
            <person name="Ma J."/>
        </authorList>
    </citation>
    <scope>NUCLEOTIDE SEQUENCE [LARGE SCALE GENOMIC DNA]</scope>
    <source>
        <strain evidence="1 2">PSRA2</strain>
    </source>
</reference>
<dbReference type="EMBL" id="JBHSXM010000001">
    <property type="protein sequence ID" value="MFC6835806.1"/>
    <property type="molecule type" value="Genomic_DNA"/>
</dbReference>
<dbReference type="AlphaFoldDB" id="A0ABD5U619"/>
<dbReference type="Pfam" id="PF26422">
    <property type="entry name" value="Halo_JAB_MPN"/>
    <property type="match status" value="1"/>
</dbReference>
<gene>
    <name evidence="1" type="ORF">ACFQHK_04705</name>
</gene>
<evidence type="ECO:0000313" key="1">
    <source>
        <dbReference type="EMBL" id="MFC6835806.1"/>
    </source>
</evidence>
<comment type="caution">
    <text evidence="1">The sequence shown here is derived from an EMBL/GenBank/DDBJ whole genome shotgun (WGS) entry which is preliminary data.</text>
</comment>
<organism evidence="1 2">
    <name type="scientific">Halomarina ordinaria</name>
    <dbReference type="NCBI Taxonomy" id="3033939"/>
    <lineage>
        <taxon>Archaea</taxon>
        <taxon>Methanobacteriati</taxon>
        <taxon>Methanobacteriota</taxon>
        <taxon>Stenosarchaea group</taxon>
        <taxon>Halobacteria</taxon>
        <taxon>Halobacteriales</taxon>
        <taxon>Natronomonadaceae</taxon>
        <taxon>Halomarina</taxon>
    </lineage>
</organism>